<sequence>MNPYLEHPDLWPGVHRLR</sequence>
<dbReference type="Pfam" id="PF13267">
    <property type="entry name" value="DUF4058"/>
    <property type="match status" value="1"/>
</dbReference>
<gene>
    <name evidence="1" type="ORF">NJ959_20120</name>
</gene>
<dbReference type="InterPro" id="IPR025132">
    <property type="entry name" value="DUF4058"/>
</dbReference>
<reference evidence="1" key="1">
    <citation type="submission" date="2022-06" db="EMBL/GenBank/DDBJ databases">
        <title>New cyanobacteria of genus Symplocastrum in benthos of Lake Baikal.</title>
        <authorList>
            <person name="Sorokovikova E."/>
            <person name="Tikhonova I."/>
            <person name="Krasnopeev A."/>
            <person name="Evseev P."/>
            <person name="Gladkikh A."/>
            <person name="Belykh O."/>
        </authorList>
    </citation>
    <scope>NUCLEOTIDE SEQUENCE</scope>
    <source>
        <strain evidence="1">BBK-W-15</strain>
    </source>
</reference>
<protein>
    <submittedName>
        <fullName evidence="1">DUF4058 family protein</fullName>
    </submittedName>
</protein>
<comment type="caution">
    <text evidence="1">The sequence shown here is derived from an EMBL/GenBank/DDBJ whole genome shotgun (WGS) entry which is preliminary data.</text>
</comment>
<dbReference type="EMBL" id="JAMZMM010000235">
    <property type="protein sequence ID" value="MCP2730738.1"/>
    <property type="molecule type" value="Genomic_DNA"/>
</dbReference>
<dbReference type="Proteomes" id="UP001204953">
    <property type="component" value="Unassembled WGS sequence"/>
</dbReference>
<accession>A0AAE3KQI8</accession>
<evidence type="ECO:0000313" key="1">
    <source>
        <dbReference type="EMBL" id="MCP2730738.1"/>
    </source>
</evidence>
<dbReference type="AlphaFoldDB" id="A0AAE3KQI8"/>
<evidence type="ECO:0000313" key="2">
    <source>
        <dbReference type="Proteomes" id="UP001204953"/>
    </source>
</evidence>
<organism evidence="1 2">
    <name type="scientific">Limnofasciculus baicalensis BBK-W-15</name>
    <dbReference type="NCBI Taxonomy" id="2699891"/>
    <lineage>
        <taxon>Bacteria</taxon>
        <taxon>Bacillati</taxon>
        <taxon>Cyanobacteriota</taxon>
        <taxon>Cyanophyceae</taxon>
        <taxon>Coleofasciculales</taxon>
        <taxon>Coleofasciculaceae</taxon>
        <taxon>Limnofasciculus</taxon>
        <taxon>Limnofasciculus baicalensis</taxon>
    </lineage>
</organism>
<keyword evidence="2" id="KW-1185">Reference proteome</keyword>
<proteinExistence type="predicted"/>
<name>A0AAE3KQI8_9CYAN</name>